<evidence type="ECO:0000256" key="6">
    <source>
        <dbReference type="ARBA" id="ARBA00022833"/>
    </source>
</evidence>
<feature type="compositionally biased region" description="Polar residues" evidence="8">
    <location>
        <begin position="283"/>
        <end position="300"/>
    </location>
</feature>
<dbReference type="PANTHER" id="PTHR12786:SF2">
    <property type="entry name" value="SPLICING FACTOR 3A SUBUNIT 3"/>
    <property type="match status" value="1"/>
</dbReference>
<gene>
    <name evidence="10" type="ORF">BS50DRAFT_541244</name>
</gene>
<dbReference type="Pfam" id="PF16837">
    <property type="entry name" value="SF3A3"/>
    <property type="match status" value="1"/>
</dbReference>
<feature type="region of interest" description="Disordered" evidence="8">
    <location>
        <begin position="275"/>
        <end position="300"/>
    </location>
</feature>
<accession>A0A2T2PCC0</accession>
<evidence type="ECO:0000256" key="7">
    <source>
        <dbReference type="ARBA" id="ARBA00023242"/>
    </source>
</evidence>
<keyword evidence="6" id="KW-0862">Zinc</keyword>
<keyword evidence="11" id="KW-1185">Reference proteome</keyword>
<dbReference type="Pfam" id="PF11931">
    <property type="entry name" value="SF3a60_Prp9_C"/>
    <property type="match status" value="1"/>
</dbReference>
<dbReference type="InterPro" id="IPR003604">
    <property type="entry name" value="Matrin/U1-like-C_Znf_C2H2"/>
</dbReference>
<dbReference type="EMBL" id="KZ678128">
    <property type="protein sequence ID" value="PSN75302.1"/>
    <property type="molecule type" value="Genomic_DNA"/>
</dbReference>
<evidence type="ECO:0000313" key="11">
    <source>
        <dbReference type="Proteomes" id="UP000240883"/>
    </source>
</evidence>
<organism evidence="10 11">
    <name type="scientific">Corynespora cassiicola Philippines</name>
    <dbReference type="NCBI Taxonomy" id="1448308"/>
    <lineage>
        <taxon>Eukaryota</taxon>
        <taxon>Fungi</taxon>
        <taxon>Dikarya</taxon>
        <taxon>Ascomycota</taxon>
        <taxon>Pezizomycotina</taxon>
        <taxon>Dothideomycetes</taxon>
        <taxon>Pleosporomycetidae</taxon>
        <taxon>Pleosporales</taxon>
        <taxon>Corynesporascaceae</taxon>
        <taxon>Corynespora</taxon>
    </lineage>
</organism>
<dbReference type="PROSITE" id="PS00028">
    <property type="entry name" value="ZINC_FINGER_C2H2_1"/>
    <property type="match status" value="1"/>
</dbReference>
<evidence type="ECO:0000256" key="1">
    <source>
        <dbReference type="ARBA" id="ARBA00004123"/>
    </source>
</evidence>
<comment type="similarity">
    <text evidence="2">Belongs to the SF3A3 family.</text>
</comment>
<reference evidence="10 11" key="1">
    <citation type="journal article" date="2018" name="Front. Microbiol.">
        <title>Genome-Wide Analysis of Corynespora cassiicola Leaf Fall Disease Putative Effectors.</title>
        <authorList>
            <person name="Lopez D."/>
            <person name="Ribeiro S."/>
            <person name="Label P."/>
            <person name="Fumanal B."/>
            <person name="Venisse J.S."/>
            <person name="Kohler A."/>
            <person name="de Oliveira R.R."/>
            <person name="Labutti K."/>
            <person name="Lipzen A."/>
            <person name="Lail K."/>
            <person name="Bauer D."/>
            <person name="Ohm R.A."/>
            <person name="Barry K.W."/>
            <person name="Spatafora J."/>
            <person name="Grigoriev I.V."/>
            <person name="Martin F.M."/>
            <person name="Pujade-Renaud V."/>
        </authorList>
    </citation>
    <scope>NUCLEOTIDE SEQUENCE [LARGE SCALE GENOMIC DNA]</scope>
    <source>
        <strain evidence="10 11">Philippines</strain>
    </source>
</reference>
<name>A0A2T2PCC0_CORCC</name>
<dbReference type="GO" id="GO:0003723">
    <property type="term" value="F:RNA binding"/>
    <property type="evidence" value="ECO:0007669"/>
    <property type="project" value="InterPro"/>
</dbReference>
<evidence type="ECO:0000313" key="10">
    <source>
        <dbReference type="EMBL" id="PSN75302.1"/>
    </source>
</evidence>
<keyword evidence="7" id="KW-0539">Nucleus</keyword>
<protein>
    <recommendedName>
        <fullName evidence="9">Matrin-type domain-containing protein</fullName>
    </recommendedName>
</protein>
<dbReference type="GO" id="GO:0005681">
    <property type="term" value="C:spliceosomal complex"/>
    <property type="evidence" value="ECO:0007669"/>
    <property type="project" value="InterPro"/>
</dbReference>
<dbReference type="InterPro" id="IPR000690">
    <property type="entry name" value="Matrin/U1-C_Znf_C2H2"/>
</dbReference>
<dbReference type="Pfam" id="PF12874">
    <property type="entry name" value="zf-met"/>
    <property type="match status" value="1"/>
</dbReference>
<feature type="region of interest" description="Disordered" evidence="8">
    <location>
        <begin position="323"/>
        <end position="369"/>
    </location>
</feature>
<dbReference type="PROSITE" id="PS50171">
    <property type="entry name" value="ZF_MATRIN"/>
    <property type="match status" value="1"/>
</dbReference>
<evidence type="ECO:0000256" key="2">
    <source>
        <dbReference type="ARBA" id="ARBA00008776"/>
    </source>
</evidence>
<dbReference type="GO" id="GO:0008270">
    <property type="term" value="F:zinc ion binding"/>
    <property type="evidence" value="ECO:0007669"/>
    <property type="project" value="UniProtKB-KW"/>
</dbReference>
<dbReference type="InterPro" id="IPR013087">
    <property type="entry name" value="Znf_C2H2_type"/>
</dbReference>
<dbReference type="SMART" id="SM00451">
    <property type="entry name" value="ZnF_U1"/>
    <property type="match status" value="1"/>
</dbReference>
<dbReference type="STRING" id="1448308.A0A2T2PCC0"/>
<evidence type="ECO:0000256" key="5">
    <source>
        <dbReference type="ARBA" id="ARBA00022771"/>
    </source>
</evidence>
<comment type="subcellular location">
    <subcellularLocation>
        <location evidence="1">Nucleus</location>
    </subcellularLocation>
</comment>
<sequence length="496" mass="57991">MLIEDQRLIHEDLERLEDAIAERLLEDPPHTRDRLARDHDIARFLEQIHIQSGRLIDLYKDADGALEQEVRDLAHGDPMESFMREITEIRDFHRRYPNEPVQNLERAYKRRTPEDQAQSVTMIENMFTGEEGFGRFFDLISLHEQYLNLPVHQHARRLSYLAYLDVFDIFTPPQCNIRREQKMSEPYFQYLKALKNYLEGFMRKTRPLENLEKLFLNFDKEFDELWEKDEVPGWGKNDADGGAAAGASDDESIWCSACQKNFKNENVYESHLNGKKHKKAVQNGASDNAPSTNGASTSIQRFKERAVAELEFRIKKLAGAMQTNRSDTKVNVERKQGMTERERQQELEQLNSGTLESTNNQEEEEEGGEDKIYNPLKLPLAWDGKPIPYWLYKLHGLGVEFNCEICGNYVYMGRREFDKHFTGPRHVYGLKCLGINETQLFREITEIDQAKKLWMEIQRNRKKEKSKTENVVEMEDSEGNVMPEKIYRDLLAQGLV</sequence>
<dbReference type="AlphaFoldDB" id="A0A2T2PCC0"/>
<evidence type="ECO:0000259" key="9">
    <source>
        <dbReference type="PROSITE" id="PS50171"/>
    </source>
</evidence>
<dbReference type="InterPro" id="IPR021966">
    <property type="entry name" value="SF3a60_bindingd"/>
</dbReference>
<evidence type="ECO:0000256" key="3">
    <source>
        <dbReference type="ARBA" id="ARBA00022553"/>
    </source>
</evidence>
<evidence type="ECO:0000256" key="8">
    <source>
        <dbReference type="SAM" id="MobiDB-lite"/>
    </source>
</evidence>
<feature type="compositionally biased region" description="Polar residues" evidence="8">
    <location>
        <begin position="351"/>
        <end position="360"/>
    </location>
</feature>
<dbReference type="InterPro" id="IPR036236">
    <property type="entry name" value="Znf_C2H2_sf"/>
</dbReference>
<keyword evidence="4" id="KW-0479">Metal-binding</keyword>
<keyword evidence="5" id="KW-0863">Zinc-finger</keyword>
<feature type="domain" description="Matrin-type" evidence="9">
    <location>
        <begin position="401"/>
        <end position="432"/>
    </location>
</feature>
<dbReference type="PANTHER" id="PTHR12786">
    <property type="entry name" value="SPLICING FACTOR SF3A-RELATED"/>
    <property type="match status" value="1"/>
</dbReference>
<evidence type="ECO:0000256" key="4">
    <source>
        <dbReference type="ARBA" id="ARBA00022723"/>
    </source>
</evidence>
<dbReference type="InterPro" id="IPR051421">
    <property type="entry name" value="RNA_Proc_DNA_Dmg_Regulator"/>
</dbReference>
<dbReference type="InterPro" id="IPR024598">
    <property type="entry name" value="SF3a60/Prp9_C"/>
</dbReference>
<dbReference type="InterPro" id="IPR031774">
    <property type="entry name" value="SF3A3_dom"/>
</dbReference>
<dbReference type="Proteomes" id="UP000240883">
    <property type="component" value="Unassembled WGS sequence"/>
</dbReference>
<proteinExistence type="inferred from homology"/>
<dbReference type="SUPFAM" id="SSF57667">
    <property type="entry name" value="beta-beta-alpha zinc fingers"/>
    <property type="match status" value="1"/>
</dbReference>
<dbReference type="Pfam" id="PF12108">
    <property type="entry name" value="SF3a60_bindingd"/>
    <property type="match status" value="1"/>
</dbReference>
<dbReference type="OrthoDB" id="2160351at2759"/>
<dbReference type="Gene3D" id="3.30.160.60">
    <property type="entry name" value="Classic Zinc Finger"/>
    <property type="match status" value="1"/>
</dbReference>
<keyword evidence="3" id="KW-0597">Phosphoprotein</keyword>
<dbReference type="GO" id="GO:0000398">
    <property type="term" value="P:mRNA splicing, via spliceosome"/>
    <property type="evidence" value="ECO:0007669"/>
    <property type="project" value="InterPro"/>
</dbReference>
<feature type="compositionally biased region" description="Basic and acidic residues" evidence="8">
    <location>
        <begin position="326"/>
        <end position="346"/>
    </location>
</feature>